<keyword evidence="1" id="KW-0812">Transmembrane</keyword>
<comment type="caution">
    <text evidence="3">The sequence shown here is derived from an EMBL/GenBank/DDBJ whole genome shotgun (WGS) entry which is preliminary data.</text>
</comment>
<name>A0ABU4LJD0_9ACTN</name>
<feature type="transmembrane region" description="Helical" evidence="1">
    <location>
        <begin position="12"/>
        <end position="30"/>
    </location>
</feature>
<organism evidence="3 4">
    <name type="scientific">Streptomyces griseiscabiei</name>
    <dbReference type="NCBI Taxonomy" id="2993540"/>
    <lineage>
        <taxon>Bacteria</taxon>
        <taxon>Bacillati</taxon>
        <taxon>Actinomycetota</taxon>
        <taxon>Actinomycetes</taxon>
        <taxon>Kitasatosporales</taxon>
        <taxon>Streptomycetaceae</taxon>
        <taxon>Streptomyces</taxon>
    </lineage>
</organism>
<evidence type="ECO:0000259" key="2">
    <source>
        <dbReference type="Pfam" id="PF07853"/>
    </source>
</evidence>
<gene>
    <name evidence="3" type="ORF">PV517_45140</name>
</gene>
<dbReference type="EMBL" id="JARAVY010000034">
    <property type="protein sequence ID" value="MDX2915844.1"/>
    <property type="molecule type" value="Genomic_DNA"/>
</dbReference>
<protein>
    <submittedName>
        <fullName evidence="3">DUF1648 domain-containing protein</fullName>
    </submittedName>
</protein>
<keyword evidence="1" id="KW-1133">Transmembrane helix</keyword>
<dbReference type="Pfam" id="PF07853">
    <property type="entry name" value="DUF1648"/>
    <property type="match status" value="1"/>
</dbReference>
<proteinExistence type="predicted"/>
<keyword evidence="1" id="KW-0472">Membrane</keyword>
<feature type="transmembrane region" description="Helical" evidence="1">
    <location>
        <begin position="185"/>
        <end position="205"/>
    </location>
</feature>
<reference evidence="3 4" key="1">
    <citation type="journal article" date="2023" name="Microb. Genom.">
        <title>Mesoterricola silvestris gen. nov., sp. nov., Mesoterricola sediminis sp. nov., Geothrix oryzae sp. nov., Geothrix edaphica sp. nov., Geothrix rubra sp. nov., and Geothrix limicola sp. nov., six novel members of Acidobacteriota isolated from soils.</title>
        <authorList>
            <person name="Weisberg A.J."/>
            <person name="Pearce E."/>
            <person name="Kramer C.G."/>
            <person name="Chang J.H."/>
            <person name="Clarke C.R."/>
        </authorList>
    </citation>
    <scope>NUCLEOTIDE SEQUENCE [LARGE SCALE GENOMIC DNA]</scope>
    <source>
        <strain evidence="3 4">NRRL_B-2795</strain>
    </source>
</reference>
<accession>A0ABU4LJD0</accession>
<feature type="transmembrane region" description="Helical" evidence="1">
    <location>
        <begin position="211"/>
        <end position="233"/>
    </location>
</feature>
<feature type="transmembrane region" description="Helical" evidence="1">
    <location>
        <begin position="58"/>
        <end position="78"/>
    </location>
</feature>
<dbReference type="InterPro" id="IPR012867">
    <property type="entry name" value="DUF1648"/>
</dbReference>
<dbReference type="Proteomes" id="UP001271723">
    <property type="component" value="Unassembled WGS sequence"/>
</dbReference>
<keyword evidence="4" id="KW-1185">Reference proteome</keyword>
<evidence type="ECO:0000313" key="4">
    <source>
        <dbReference type="Proteomes" id="UP001271723"/>
    </source>
</evidence>
<sequence>MTHPRRFATQLFGAAPFAVALVLELVLYAVHRHRLPTELASHFNASGAPDGFMTRGQWLTAVAAALTVAASGVVLAQTGRELPERGRRGLLAAGWGTAGLLGYLFGATLLAQVGLTDSAAARLTLWQLPAGLAAAGVCAAAGWLLAGIPVAAGGPAGAARAGADPVGERLALGPQERAAWSRNSVSLGFVAAVPAVALVASAVTHSLAGGLTAWAVLVPATLVTGLAVLLGALRVTVDHHGLTVASLLVPALRRRVPLERVESAVRRDIRPLEYGGWGYRVRPAATAVVLRGGPALVLRLTGGREFAVTVDDADTAAALLNTLADRRRTGREG</sequence>
<evidence type="ECO:0000256" key="1">
    <source>
        <dbReference type="SAM" id="Phobius"/>
    </source>
</evidence>
<feature type="domain" description="DUF1648" evidence="2">
    <location>
        <begin position="21"/>
        <end position="61"/>
    </location>
</feature>
<dbReference type="RefSeq" id="WP_086751262.1">
    <property type="nucleotide sequence ID" value="NZ_JARAVY010000034.1"/>
</dbReference>
<feature type="transmembrane region" description="Helical" evidence="1">
    <location>
        <begin position="90"/>
        <end position="111"/>
    </location>
</feature>
<feature type="transmembrane region" description="Helical" evidence="1">
    <location>
        <begin position="131"/>
        <end position="152"/>
    </location>
</feature>
<evidence type="ECO:0000313" key="3">
    <source>
        <dbReference type="EMBL" id="MDX2915844.1"/>
    </source>
</evidence>